<evidence type="ECO:0000313" key="1">
    <source>
        <dbReference type="EMBL" id="AHV98798.1"/>
    </source>
</evidence>
<evidence type="ECO:0008006" key="3">
    <source>
        <dbReference type="Google" id="ProtNLM"/>
    </source>
</evidence>
<evidence type="ECO:0000313" key="2">
    <source>
        <dbReference type="Proteomes" id="UP000019772"/>
    </source>
</evidence>
<dbReference type="EMBL" id="CP004078">
    <property type="protein sequence ID" value="AHV98798.1"/>
    <property type="molecule type" value="Genomic_DNA"/>
</dbReference>
<dbReference type="KEGG" id="psab:PSAB_19525"/>
<dbReference type="AlphaFoldDB" id="X5A3B5"/>
<accession>X5A3B5</accession>
<name>X5A3B5_9BACL</name>
<protein>
    <recommendedName>
        <fullName evidence="3">CRISPR-associated protein Cas2</fullName>
    </recommendedName>
</protein>
<dbReference type="STRING" id="1268072.PSAB_19525"/>
<sequence length="228" mass="26415">MKDLTQKNIIIDSNAMSCCLMLNRIEWGLKLKRRVIITVGKTHSGKTTFARELEQQLKNSIVIDQDNHAEFINTYYKSLRPVQGSNTFKYILTNTIVDYAIQKTDLHLILCNSNRNRIGRAELLSYFHNRGFESILVFFDLPDAILQDRVSNNQRSKTIFRTASSFTEVLNRQIAESQNENISDPEEGEANYLFIIKESNQVQSVIQKIINVFGYACYKGDRYERIDD</sequence>
<gene>
    <name evidence="1" type="ORF">PSAB_19525</name>
</gene>
<keyword evidence="2" id="KW-1185">Reference proteome</keyword>
<dbReference type="Proteomes" id="UP000019772">
    <property type="component" value="Chromosome"/>
</dbReference>
<dbReference type="eggNOG" id="COG0703">
    <property type="taxonomic scope" value="Bacteria"/>
</dbReference>
<dbReference type="SUPFAM" id="SSF52540">
    <property type="entry name" value="P-loop containing nucleoside triphosphate hydrolases"/>
    <property type="match status" value="1"/>
</dbReference>
<organism evidence="1 2">
    <name type="scientific">Paenibacillus sabinae T27</name>
    <dbReference type="NCBI Taxonomy" id="1268072"/>
    <lineage>
        <taxon>Bacteria</taxon>
        <taxon>Bacillati</taxon>
        <taxon>Bacillota</taxon>
        <taxon>Bacilli</taxon>
        <taxon>Bacillales</taxon>
        <taxon>Paenibacillaceae</taxon>
        <taxon>Paenibacillus</taxon>
    </lineage>
</organism>
<dbReference type="Gene3D" id="3.40.50.300">
    <property type="entry name" value="P-loop containing nucleotide triphosphate hydrolases"/>
    <property type="match status" value="1"/>
</dbReference>
<dbReference type="HOGENOM" id="CLU_121791_0_0_9"/>
<dbReference type="InterPro" id="IPR027417">
    <property type="entry name" value="P-loop_NTPase"/>
</dbReference>
<reference evidence="1 2" key="1">
    <citation type="journal article" date="2014" name="PLoS Genet.">
        <title>Comparative Genomic Analysis of N2-Fixing and Non-N2-Fixing Paenibacillus spp.: Organization, Evolution and Expression of the Nitrogen Fixation Genes.</title>
        <authorList>
            <person name="Xie J.B."/>
            <person name="Du Z."/>
            <person name="Bai L."/>
            <person name="Tian C."/>
            <person name="Zhang Y."/>
            <person name="Xie J.Y."/>
            <person name="Wang T."/>
            <person name="Liu X."/>
            <person name="Chen X."/>
            <person name="Cheng Q."/>
            <person name="Chen S."/>
            <person name="Li J."/>
        </authorList>
    </citation>
    <scope>NUCLEOTIDE SEQUENCE [LARGE SCALE GENOMIC DNA]</scope>
    <source>
        <strain evidence="1 2">T27</strain>
    </source>
</reference>
<proteinExistence type="predicted"/>
<dbReference type="Pfam" id="PF13671">
    <property type="entry name" value="AAA_33"/>
    <property type="match status" value="1"/>
</dbReference>